<evidence type="ECO:0000313" key="5">
    <source>
        <dbReference type="Proteomes" id="UP000243589"/>
    </source>
</evidence>
<keyword evidence="1" id="KW-1133">Transmembrane helix</keyword>
<evidence type="ECO:0000256" key="1">
    <source>
        <dbReference type="SAM" id="Phobius"/>
    </source>
</evidence>
<comment type="caution">
    <text evidence="2">The sequence shown here is derived from an EMBL/GenBank/DDBJ whole genome shotgun (WGS) entry which is preliminary data.</text>
</comment>
<dbReference type="STRING" id="1176165.GCA_001584405_01281"/>
<keyword evidence="1" id="KW-0812">Transmembrane</keyword>
<dbReference type="InterPro" id="IPR021443">
    <property type="entry name" value="DUF3093"/>
</dbReference>
<keyword evidence="5" id="KW-1185">Reference proteome</keyword>
<sequence>MNSPASATQGVAYVEKLSPTITWWIVALFLSSMTAAMVYPVWPLGAIVVPVVVFALAATWLMTMGAKILVTDTHFYAGRAHIERSFITEVEPLGPAEAFQARGPQLDARAFLMIRPWVKQAVRVHINDPADPTPYWVVSTKRPAALAKALNS</sequence>
<evidence type="ECO:0000313" key="4">
    <source>
        <dbReference type="Proteomes" id="UP000242755"/>
    </source>
</evidence>
<name>A0A150H7Y9_9MICO</name>
<accession>A0A150H7Y9</accession>
<organism evidence="2 5">
    <name type="scientific">Brevibacterium ravenspurgense</name>
    <dbReference type="NCBI Taxonomy" id="479117"/>
    <lineage>
        <taxon>Bacteria</taxon>
        <taxon>Bacillati</taxon>
        <taxon>Actinomycetota</taxon>
        <taxon>Actinomycetes</taxon>
        <taxon>Micrococcales</taxon>
        <taxon>Brevibacteriaceae</taxon>
        <taxon>Brevibacterium</taxon>
    </lineage>
</organism>
<dbReference type="Proteomes" id="UP000242755">
    <property type="component" value="Unassembled WGS sequence"/>
</dbReference>
<dbReference type="EMBL" id="PKGO01000007">
    <property type="protein sequence ID" value="PKY69975.1"/>
    <property type="molecule type" value="Genomic_DNA"/>
</dbReference>
<feature type="transmembrane region" description="Helical" evidence="1">
    <location>
        <begin position="48"/>
        <end position="70"/>
    </location>
</feature>
<evidence type="ECO:0000313" key="2">
    <source>
        <dbReference type="EMBL" id="KXZ57968.1"/>
    </source>
</evidence>
<dbReference type="AlphaFoldDB" id="A0A150H7Y9"/>
<dbReference type="PATRIC" id="fig|479117.4.peg.999"/>
<evidence type="ECO:0000313" key="3">
    <source>
        <dbReference type="EMBL" id="PKY69975.1"/>
    </source>
</evidence>
<dbReference type="RefSeq" id="WP_061941249.1">
    <property type="nucleotide sequence ID" value="NZ_LPXW01000007.1"/>
</dbReference>
<gene>
    <name evidence="2" type="ORF">Bravens_01000</name>
    <name evidence="3" type="ORF">CYJ40_07850</name>
</gene>
<dbReference type="Proteomes" id="UP000243589">
    <property type="component" value="Unassembled WGS sequence"/>
</dbReference>
<proteinExistence type="predicted"/>
<dbReference type="Pfam" id="PF11292">
    <property type="entry name" value="DUF3093"/>
    <property type="match status" value="1"/>
</dbReference>
<keyword evidence="1" id="KW-0472">Membrane</keyword>
<dbReference type="EMBL" id="LQQC01000010">
    <property type="protein sequence ID" value="KXZ57968.1"/>
    <property type="molecule type" value="Genomic_DNA"/>
</dbReference>
<reference evidence="3 4" key="2">
    <citation type="submission" date="2017-12" db="EMBL/GenBank/DDBJ databases">
        <title>Phylogenetic diversity of female urinary microbiome.</title>
        <authorList>
            <person name="Thomas-White K."/>
            <person name="Wolfe A.J."/>
        </authorList>
    </citation>
    <scope>NUCLEOTIDE SEQUENCE [LARGE SCALE GENOMIC DNA]</scope>
    <source>
        <strain evidence="3 4">UMB0426</strain>
    </source>
</reference>
<reference evidence="2 5" key="1">
    <citation type="submission" date="2016-01" db="EMBL/GenBank/DDBJ databases">
        <title>Use of Whole Genome Sequencing to ascertain that Brevibacterium massiliense (Roux, Raoult 2009) is a later heterotypic synonym of Brevibacterium ravenspurgense (Mages 2008).</title>
        <authorList>
            <person name="Bernier A.-M."/>
            <person name="Burdz T."/>
            <person name="Huynh C."/>
            <person name="Pachecho A.L."/>
            <person name="Wiebe D."/>
            <person name="Bonner C."/>
            <person name="Bernard K."/>
        </authorList>
    </citation>
    <scope>NUCLEOTIDE SEQUENCE [LARGE SCALE GENOMIC DNA]</scope>
    <source>
        <strain evidence="2 5">CCUG56047</strain>
    </source>
</reference>
<feature type="transmembrane region" description="Helical" evidence="1">
    <location>
        <begin position="21"/>
        <end position="42"/>
    </location>
</feature>
<protein>
    <submittedName>
        <fullName evidence="3">DUF3093 domain-containing protein</fullName>
    </submittedName>
</protein>